<proteinExistence type="predicted"/>
<dbReference type="EMBL" id="JARKIB010000461">
    <property type="protein sequence ID" value="KAJ7705958.1"/>
    <property type="molecule type" value="Genomic_DNA"/>
</dbReference>
<name>A0AAD7GUZ1_9AGAR</name>
<dbReference type="AlphaFoldDB" id="A0AAD7GUZ1"/>
<keyword evidence="1" id="KW-0732">Signal</keyword>
<evidence type="ECO:0000256" key="1">
    <source>
        <dbReference type="SAM" id="SignalP"/>
    </source>
</evidence>
<feature type="chain" id="PRO_5042264561" evidence="1">
    <location>
        <begin position="20"/>
        <end position="217"/>
    </location>
</feature>
<feature type="signal peptide" evidence="1">
    <location>
        <begin position="1"/>
        <end position="19"/>
    </location>
</feature>
<gene>
    <name evidence="2" type="ORF">B0H16DRAFT_1482016</name>
</gene>
<protein>
    <submittedName>
        <fullName evidence="2">Uncharacterized protein</fullName>
    </submittedName>
</protein>
<accession>A0AAD7GUZ1</accession>
<organism evidence="2 3">
    <name type="scientific">Mycena metata</name>
    <dbReference type="NCBI Taxonomy" id="1033252"/>
    <lineage>
        <taxon>Eukaryota</taxon>
        <taxon>Fungi</taxon>
        <taxon>Dikarya</taxon>
        <taxon>Basidiomycota</taxon>
        <taxon>Agaricomycotina</taxon>
        <taxon>Agaricomycetes</taxon>
        <taxon>Agaricomycetidae</taxon>
        <taxon>Agaricales</taxon>
        <taxon>Marasmiineae</taxon>
        <taxon>Mycenaceae</taxon>
        <taxon>Mycena</taxon>
    </lineage>
</organism>
<evidence type="ECO:0000313" key="2">
    <source>
        <dbReference type="EMBL" id="KAJ7705958.1"/>
    </source>
</evidence>
<comment type="caution">
    <text evidence="2">The sequence shown here is derived from an EMBL/GenBank/DDBJ whole genome shotgun (WGS) entry which is preliminary data.</text>
</comment>
<reference evidence="2" key="1">
    <citation type="submission" date="2023-03" db="EMBL/GenBank/DDBJ databases">
        <title>Massive genome expansion in bonnet fungi (Mycena s.s.) driven by repeated elements and novel gene families across ecological guilds.</title>
        <authorList>
            <consortium name="Lawrence Berkeley National Laboratory"/>
            <person name="Harder C.B."/>
            <person name="Miyauchi S."/>
            <person name="Viragh M."/>
            <person name="Kuo A."/>
            <person name="Thoen E."/>
            <person name="Andreopoulos B."/>
            <person name="Lu D."/>
            <person name="Skrede I."/>
            <person name="Drula E."/>
            <person name="Henrissat B."/>
            <person name="Morin E."/>
            <person name="Kohler A."/>
            <person name="Barry K."/>
            <person name="LaButti K."/>
            <person name="Morin E."/>
            <person name="Salamov A."/>
            <person name="Lipzen A."/>
            <person name="Mereny Z."/>
            <person name="Hegedus B."/>
            <person name="Baldrian P."/>
            <person name="Stursova M."/>
            <person name="Weitz H."/>
            <person name="Taylor A."/>
            <person name="Grigoriev I.V."/>
            <person name="Nagy L.G."/>
            <person name="Martin F."/>
            <person name="Kauserud H."/>
        </authorList>
    </citation>
    <scope>NUCLEOTIDE SEQUENCE</scope>
    <source>
        <strain evidence="2">CBHHK182m</strain>
    </source>
</reference>
<sequence>MSLFRTLIWLAEIHFSVLIWRIEEFPPRSLALLTVERSGSSGLRSYSSTRTPGFDVATVEDPVVRLVEPERPTLRPLPFREVSCYTRASILAEYAFLTRDRTNLATSSTTTMIQALIIEQLGTAESEFSAVGFTAAAACTDSKGSRWQNIRSALLSGTFLLAYATSSTEVFGYIRRSSYCYADAGSMISRIGIAAWSTFPLAQKLKTKHTSRIFRQK</sequence>
<keyword evidence="3" id="KW-1185">Reference proteome</keyword>
<dbReference type="Proteomes" id="UP001215598">
    <property type="component" value="Unassembled WGS sequence"/>
</dbReference>
<evidence type="ECO:0000313" key="3">
    <source>
        <dbReference type="Proteomes" id="UP001215598"/>
    </source>
</evidence>